<organism evidence="2 3">
    <name type="scientific">Streptomyces gossypii</name>
    <dbReference type="NCBI Taxonomy" id="2883101"/>
    <lineage>
        <taxon>Bacteria</taxon>
        <taxon>Bacillati</taxon>
        <taxon>Actinomycetota</taxon>
        <taxon>Actinomycetes</taxon>
        <taxon>Kitasatosporales</taxon>
        <taxon>Streptomycetaceae</taxon>
        <taxon>Streptomyces</taxon>
    </lineage>
</organism>
<dbReference type="EMBL" id="JAJAGO010000006">
    <property type="protein sequence ID" value="MCT2591109.1"/>
    <property type="molecule type" value="Genomic_DNA"/>
</dbReference>
<reference evidence="2 3" key="1">
    <citation type="submission" date="2021-10" db="EMBL/GenBank/DDBJ databases">
        <title>Streptomyces gossypii sp. nov., isolated from soil collected from cotton field.</title>
        <authorList>
            <person name="Ge X."/>
            <person name="Chen X."/>
            <person name="Liu W."/>
        </authorList>
    </citation>
    <scope>NUCLEOTIDE SEQUENCE [LARGE SCALE GENOMIC DNA]</scope>
    <source>
        <strain evidence="2 3">N2-109</strain>
    </source>
</reference>
<sequence>MNITTAERREQYKAAMRNVRVLRDGKNGDRRADAVTAVADEEITEALRIADAAHDAKVRELEAENARLRKQAAEVRAADHAEAADVADMIAAGYQAAGLAQASDGARAVATELRRLATPDDTTGA</sequence>
<proteinExistence type="predicted"/>
<name>A0ABT2JUF8_9ACTN</name>
<keyword evidence="3" id="KW-1185">Reference proteome</keyword>
<evidence type="ECO:0000256" key="1">
    <source>
        <dbReference type="SAM" id="Coils"/>
    </source>
</evidence>
<keyword evidence="1" id="KW-0175">Coiled coil</keyword>
<accession>A0ABT2JUF8</accession>
<evidence type="ECO:0000313" key="2">
    <source>
        <dbReference type="EMBL" id="MCT2591109.1"/>
    </source>
</evidence>
<dbReference type="Proteomes" id="UP001156389">
    <property type="component" value="Unassembled WGS sequence"/>
</dbReference>
<feature type="coiled-coil region" evidence="1">
    <location>
        <begin position="51"/>
        <end position="78"/>
    </location>
</feature>
<gene>
    <name evidence="2" type="ORF">LHJ74_14525</name>
</gene>
<comment type="caution">
    <text evidence="2">The sequence shown here is derived from an EMBL/GenBank/DDBJ whole genome shotgun (WGS) entry which is preliminary data.</text>
</comment>
<protein>
    <submittedName>
        <fullName evidence="2">Uncharacterized protein</fullName>
    </submittedName>
</protein>
<evidence type="ECO:0000313" key="3">
    <source>
        <dbReference type="Proteomes" id="UP001156389"/>
    </source>
</evidence>
<dbReference type="RefSeq" id="WP_260218433.1">
    <property type="nucleotide sequence ID" value="NZ_JAJAGO010000006.1"/>
</dbReference>